<dbReference type="EMBL" id="LR590484">
    <property type="protein sequence ID" value="VTR39225.1"/>
    <property type="molecule type" value="Genomic_DNA"/>
</dbReference>
<organism evidence="2 3">
    <name type="scientific">Sphingobacterium thalpophilum</name>
    <dbReference type="NCBI Taxonomy" id="259"/>
    <lineage>
        <taxon>Bacteria</taxon>
        <taxon>Pseudomonadati</taxon>
        <taxon>Bacteroidota</taxon>
        <taxon>Sphingobacteriia</taxon>
        <taxon>Sphingobacteriales</taxon>
        <taxon>Sphingobacteriaceae</taxon>
        <taxon>Sphingobacterium</taxon>
    </lineage>
</organism>
<evidence type="ECO:0000256" key="1">
    <source>
        <dbReference type="SAM" id="Phobius"/>
    </source>
</evidence>
<name>A0A4U9UYT2_9SPHI</name>
<keyword evidence="1" id="KW-1133">Transmembrane helix</keyword>
<dbReference type="Proteomes" id="UP000308196">
    <property type="component" value="Chromosome"/>
</dbReference>
<keyword evidence="1" id="KW-0472">Membrane</keyword>
<gene>
    <name evidence="2" type="ORF">NCTC11429_02147</name>
</gene>
<sequence length="39" mass="4359">MGFSLLIEKPIFFMGVVLMTCILFTNAYSGLLKKVSAQF</sequence>
<evidence type="ECO:0000313" key="3">
    <source>
        <dbReference type="Proteomes" id="UP000308196"/>
    </source>
</evidence>
<feature type="transmembrane region" description="Helical" evidence="1">
    <location>
        <begin position="12"/>
        <end position="32"/>
    </location>
</feature>
<dbReference type="KEGG" id="stha:NCTC11429_02147"/>
<evidence type="ECO:0000313" key="2">
    <source>
        <dbReference type="EMBL" id="VTR39225.1"/>
    </source>
</evidence>
<dbReference type="AlphaFoldDB" id="A0A4U9UYT2"/>
<reference evidence="2 3" key="1">
    <citation type="submission" date="2019-05" db="EMBL/GenBank/DDBJ databases">
        <authorList>
            <consortium name="Pathogen Informatics"/>
        </authorList>
    </citation>
    <scope>NUCLEOTIDE SEQUENCE [LARGE SCALE GENOMIC DNA]</scope>
    <source>
        <strain evidence="2 3">NCTC11429</strain>
    </source>
</reference>
<proteinExistence type="predicted"/>
<accession>A0A4U9UYT2</accession>
<keyword evidence="1" id="KW-0812">Transmembrane</keyword>
<protein>
    <submittedName>
        <fullName evidence="2">Uncharacterized protein</fullName>
    </submittedName>
</protein>